<dbReference type="SMART" id="SM00368">
    <property type="entry name" value="LRR_RI"/>
    <property type="match status" value="14"/>
</dbReference>
<dbReference type="EMBL" id="CAXAMN010004435">
    <property type="protein sequence ID" value="CAK9009085.1"/>
    <property type="molecule type" value="Genomic_DNA"/>
</dbReference>
<gene>
    <name evidence="5" type="ORF">CCMP2556_LOCUS9508</name>
</gene>
<evidence type="ECO:0000256" key="3">
    <source>
        <dbReference type="ARBA" id="ARBA00022737"/>
    </source>
</evidence>
<feature type="compositionally biased region" description="Polar residues" evidence="4">
    <location>
        <begin position="2396"/>
        <end position="2411"/>
    </location>
</feature>
<reference evidence="5 6" key="1">
    <citation type="submission" date="2024-02" db="EMBL/GenBank/DDBJ databases">
        <authorList>
            <person name="Chen Y."/>
            <person name="Shah S."/>
            <person name="Dougan E. K."/>
            <person name="Thang M."/>
            <person name="Chan C."/>
        </authorList>
    </citation>
    <scope>NUCLEOTIDE SEQUENCE [LARGE SCALE GENOMIC DNA]</scope>
</reference>
<evidence type="ECO:0000256" key="2">
    <source>
        <dbReference type="ARBA" id="ARBA00022614"/>
    </source>
</evidence>
<dbReference type="SUPFAM" id="SSF52047">
    <property type="entry name" value="RNI-like"/>
    <property type="match status" value="2"/>
</dbReference>
<dbReference type="Proteomes" id="UP001642484">
    <property type="component" value="Unassembled WGS sequence"/>
</dbReference>
<dbReference type="InterPro" id="IPR001611">
    <property type="entry name" value="Leu-rich_rpt"/>
</dbReference>
<dbReference type="SUPFAM" id="SSF52540">
    <property type="entry name" value="P-loop containing nucleoside triphosphate hydrolases"/>
    <property type="match status" value="1"/>
</dbReference>
<feature type="compositionally biased region" description="Basic and acidic residues" evidence="4">
    <location>
        <begin position="940"/>
        <end position="959"/>
    </location>
</feature>
<feature type="compositionally biased region" description="Basic and acidic residues" evidence="4">
    <location>
        <begin position="2414"/>
        <end position="2423"/>
    </location>
</feature>
<dbReference type="Gene3D" id="3.80.10.10">
    <property type="entry name" value="Ribonuclease Inhibitor"/>
    <property type="match status" value="4"/>
</dbReference>
<keyword evidence="3" id="KW-0677">Repeat</keyword>
<dbReference type="Gene3D" id="3.40.50.300">
    <property type="entry name" value="P-loop containing nucleotide triphosphate hydrolases"/>
    <property type="match status" value="1"/>
</dbReference>
<feature type="region of interest" description="Disordered" evidence="4">
    <location>
        <begin position="1343"/>
        <end position="1367"/>
    </location>
</feature>
<dbReference type="InterPro" id="IPR027038">
    <property type="entry name" value="RanGap"/>
</dbReference>
<proteinExistence type="predicted"/>
<comment type="caution">
    <text evidence="5">The sequence shown here is derived from an EMBL/GenBank/DDBJ whole genome shotgun (WGS) entry which is preliminary data.</text>
</comment>
<evidence type="ECO:0000313" key="6">
    <source>
        <dbReference type="Proteomes" id="UP001642484"/>
    </source>
</evidence>
<protein>
    <recommendedName>
        <fullName evidence="7">NACHT domain-containing protein</fullName>
    </recommendedName>
</protein>
<name>A0ABP0J3Z7_9DINO</name>
<keyword evidence="2" id="KW-0433">Leucine-rich repeat</keyword>
<accession>A0ABP0J3Z7</accession>
<dbReference type="Pfam" id="PF13516">
    <property type="entry name" value="LRR_6"/>
    <property type="match status" value="7"/>
</dbReference>
<evidence type="ECO:0000313" key="5">
    <source>
        <dbReference type="EMBL" id="CAK9009085.1"/>
    </source>
</evidence>
<evidence type="ECO:0000256" key="4">
    <source>
        <dbReference type="SAM" id="MobiDB-lite"/>
    </source>
</evidence>
<dbReference type="InterPro" id="IPR032675">
    <property type="entry name" value="LRR_dom_sf"/>
</dbReference>
<evidence type="ECO:0000256" key="1">
    <source>
        <dbReference type="ARBA" id="ARBA00022468"/>
    </source>
</evidence>
<sequence length="2639" mass="291636">MEPDARPVEGLGLENSETKENDQECGEYYDLRKTLPRFYRLFEHLNKGERPTPDIMANALDVVERMCSRDALEKVIDGFMRLDGSFAVEVESGRVVLRRRLLHLQIRFNGMRLFRSYAPVVDDNKGSRLAYAPTTPEMIERFPQRVDGVELAKKYLLALLPLTEKEVQSASVMTIKCPERPREVVEQIVGIPGLKSILDNFDIAVDIQSNAPANLLSALGLPAGHCFRGRGWIWDWRHATMSHFGTKPQHLEHLLSRCLSGSEFLWFTLGVLQGKSYEGTWLQRPGQREDPMLLLLRPRQPSKKGPSLPLGPWHEAAQREALEVGECGPDDASLLIQLVPAALGIEAEVRARELQEIIGTGATEVIGSLMTQSDGESQVAGRLAALQLRVPFQSLSSHFPPTLGHIHSLGDMVRRGHEGSRLQALVAAPGAIPHRFPFMEWLENWTLATQQVPEWLKQFVSGRGPLAKMKIRERHITHALATAKSKTEPDVFSALNFKQMIKALKDEDPLPRNLCSLMAGGTMSFEVTPTEELLKSLDALEKLSGALWAIEIYRTRPWYCLGFLSHGSLSGGSVLLGGAGQMCLAGYGLGDVTSVNPLADALQLSVRLLLEDCPLPVAHEDLYSLMIESGADVDTVADWLRIDQESAKLIIFMNQEEHTERRPVSNSEERQIFANIRDLSVAGPWPGSPVVSRADARTAQMEAMELSTALLGLLPGALVPDEGSTAGLLALLKNSMGSPAQHRLRDIAQLARPTLTQPRRWAWDLQIGALEAIEERLETEAFQFASDHDLSLRSEYESVCALSSALLMPHLVAALQLVLAKEFPPWQCLWALRHANAAASRLVKILQAFVETKTVHSITTALSVPVPAPNAGRRHSVQEEAVWAFRKVEDHGESIAGMMIGGVCFDLKHCLLVRLTYKKTELEEDMRARPSPQKPKILKHTQERAQARRHSRMEAEGVKRPQSSRRPSRRASADRRASTQGSSATEEETLAPVLTNPGGEEGFTDPIPGILSEELGPGSTTTGMAILRGWAFALYGWPCPCFEGPEKAERAGLEPYMIDLPLEEQDMETLAAQKQETGKAALHRKPLFLRAFKSVLDALPRDPPGHLLRRNVVPQIRDMMDKIHFYRGNILELAHGFANYMGPLGVTCVESLVSRAQATEFKFKVGLATVKATAALVRAKESVELFRPSDLTALLDSEDWVRNNLRMAWTFESMAKEGIYIAGEGFAKAFQELRKVLGWIDGGRANVMPAVLVFEAHRVEVSVPIFFASPVQPEGQDMQSLVTVVTKVVLSDYENFVRGELQREVSPIDLTLKFRYSPEVRMLPKGTRIRVLRQEDLIFQEQPKRGKKLDESATKADPDPGRKRDSVTVSVNPENAVNSRKDSREEAAKLMDRKVLPNHAATILELSLQRPGYYEIQLDGVKGTVLFDPRPGNYLLTGVFRYAQTQPLLFFEKGGWIDAVVHSVGIGNMHEVYMRDHKTGQRKRHKVSLNELNHAPAKLPLATYNWCAQSYTQDLWMRNHHLQDALTSRSIDLLSVPFAVIQLKDELQESSGELESTDESGSSKESEVDEDMVGVESRSLEPHEQAWKQLLQDISPMPNKVREAGALQRRAVVVWGKPGTGKSTLLRRLVLESLVASAGGLLPVILDAREIVACHCWFIMFIVKVICPPGGYCAEGDVLDVLLQSRYKNSQSTYTLLWQALYSRRVLLLVDGGDENDAHGWEFLTHYLHHLCCLGHPVVLFARPLQNSLRYHLKDHFLPTSAYQMGLLSDPLQRLAACARLGALSAEKVQATFRQCEALGRQPSGFALLLSQAELRACNRLERTSSKQEISTMLQGQMVEAAVPSLISFNLSACLPDGAASWVIQLLEVMAMKLYIDDAELLLPESMTKVIESEHPDLEGSWRFVRALILANKFVLVEPCLPPFADERRGKTVMRFVPRLLRDYFLARCFTRYLKEKRVHGLPQAEDIIFDSKWNMFFDLMIEMAATYKVNVSLDLRKKKVLTEAQLTNFTQRLANLEIPVIQLELPPNQVNLLPELRRLLQSAKKSVNHMGLRCNALGEAGAEVLAETLSRCEITFLQLQSCLLGQDGAAALMQAFLREKKTPSKTVTPRKTMKHLALPGQRVEQAEEEPVASPFGDLPVPPTSGFKVSVLDLGGNAIGPEGAEALVPVLQMQHREGGILERLGLDENSLGPRGALALAQGLCKNSVLRGLSLARNRLTDDGVEALAKAMPGGCDRRLRRLVLSCNELTPLTGQFLFENLTAKACPHLERLDLANNALQAEGIWFLSELLQNGLPNLKELDLEYTDVGNAGAGYLADALLTGVPLQRLELGGCRVGAAGAQRLAEALKNPQGCRLTRLGLRGNAIEDEGVTALANSLLEVGSRCDEFERSQKLTSRVSMNAGSMNGSSRTPPRRGESPLADKDGITSTFLTQLQELDVSSNRVGVFGVDALAAVLTGAAKTRLTSLDVSRNSLGRQGAAALAAGLDEGCPLQHLNVSHAKVGDGGAEAIAKGLHRAPKAIVWLQMQENRIGRRGLQLLLQALPKVPGLQRLAASGNLAPDDWPSHVLENLVSANRAGITKPSVELLSPSGRRWLGYRILHHNTSFGSLDPRFATVLQLEEATDGSKTVRRTSVLKVAD</sequence>
<dbReference type="PANTHER" id="PTHR24113:SF12">
    <property type="entry name" value="RAN GTPASE-ACTIVATING PROTEIN 1"/>
    <property type="match status" value="1"/>
</dbReference>
<dbReference type="InterPro" id="IPR027417">
    <property type="entry name" value="P-loop_NTPase"/>
</dbReference>
<organism evidence="5 6">
    <name type="scientific">Durusdinium trenchii</name>
    <dbReference type="NCBI Taxonomy" id="1381693"/>
    <lineage>
        <taxon>Eukaryota</taxon>
        <taxon>Sar</taxon>
        <taxon>Alveolata</taxon>
        <taxon>Dinophyceae</taxon>
        <taxon>Suessiales</taxon>
        <taxon>Symbiodiniaceae</taxon>
        <taxon>Durusdinium</taxon>
    </lineage>
</organism>
<feature type="region of interest" description="Disordered" evidence="4">
    <location>
        <begin position="1549"/>
        <end position="1581"/>
    </location>
</feature>
<feature type="compositionally biased region" description="Basic and acidic residues" evidence="4">
    <location>
        <begin position="1343"/>
        <end position="1366"/>
    </location>
</feature>
<feature type="region of interest" description="Disordered" evidence="4">
    <location>
        <begin position="2396"/>
        <end position="2423"/>
    </location>
</feature>
<keyword evidence="6" id="KW-1185">Reference proteome</keyword>
<feature type="region of interest" description="Disordered" evidence="4">
    <location>
        <begin position="1"/>
        <end position="24"/>
    </location>
</feature>
<evidence type="ECO:0008006" key="7">
    <source>
        <dbReference type="Google" id="ProtNLM"/>
    </source>
</evidence>
<keyword evidence="1" id="KW-0343">GTPase activation</keyword>
<dbReference type="PANTHER" id="PTHR24113">
    <property type="entry name" value="RAN GTPASE-ACTIVATING PROTEIN 1"/>
    <property type="match status" value="1"/>
</dbReference>
<feature type="region of interest" description="Disordered" evidence="4">
    <location>
        <begin position="924"/>
        <end position="1016"/>
    </location>
</feature>